<feature type="domain" description="RYYR-CCHC" evidence="2">
    <location>
        <begin position="12"/>
        <end position="77"/>
    </location>
</feature>
<gene>
    <name evidence="3" type="ORF">OFLC_LOCUS11942</name>
</gene>
<dbReference type="AlphaFoldDB" id="A0A183HWT2"/>
<accession>A0A183HWT2</accession>
<sequence length="167" mass="20119">MQRDILFKLLKTIKEPQSNCFRIYRRSTARQSYSYYRCSTCDYLSRREINDAYTSAIIKMVHDKIVGEPFPSHHPECKPIPLSQLRAMQIDRENRQEVINEMLTPFEAWSRGHLRALLEEARKTSQLDKQHPKRKKVEQKSRNEIEHKSRNENVSFFLFTFYMKYVK</sequence>
<evidence type="ECO:0000313" key="5">
    <source>
        <dbReference type="WBParaSite" id="OFLC_0001194401-mRNA-1"/>
    </source>
</evidence>
<dbReference type="EMBL" id="UZAJ01017901">
    <property type="protein sequence ID" value="VDO80599.1"/>
    <property type="molecule type" value="Genomic_DNA"/>
</dbReference>
<protein>
    <submittedName>
        <fullName evidence="5">PARP-type domain-containing protein</fullName>
    </submittedName>
</protein>
<evidence type="ECO:0000313" key="3">
    <source>
        <dbReference type="EMBL" id="VDO80599.1"/>
    </source>
</evidence>
<proteinExistence type="predicted"/>
<name>A0A183HWT2_9BILA</name>
<evidence type="ECO:0000313" key="4">
    <source>
        <dbReference type="Proteomes" id="UP000267606"/>
    </source>
</evidence>
<dbReference type="InterPro" id="IPR057001">
    <property type="entry name" value="RYYR-CCHC"/>
</dbReference>
<evidence type="ECO:0000259" key="2">
    <source>
        <dbReference type="Pfam" id="PF23674"/>
    </source>
</evidence>
<organism evidence="5">
    <name type="scientific">Onchocerca flexuosa</name>
    <dbReference type="NCBI Taxonomy" id="387005"/>
    <lineage>
        <taxon>Eukaryota</taxon>
        <taxon>Metazoa</taxon>
        <taxon>Ecdysozoa</taxon>
        <taxon>Nematoda</taxon>
        <taxon>Chromadorea</taxon>
        <taxon>Rhabditida</taxon>
        <taxon>Spirurina</taxon>
        <taxon>Spiruromorpha</taxon>
        <taxon>Filarioidea</taxon>
        <taxon>Onchocercidae</taxon>
        <taxon>Onchocerca</taxon>
    </lineage>
</organism>
<evidence type="ECO:0000256" key="1">
    <source>
        <dbReference type="SAM" id="MobiDB-lite"/>
    </source>
</evidence>
<reference evidence="5" key="1">
    <citation type="submission" date="2016-06" db="UniProtKB">
        <authorList>
            <consortium name="WormBaseParasite"/>
        </authorList>
    </citation>
    <scope>IDENTIFICATION</scope>
</reference>
<dbReference type="WBParaSite" id="OFLC_0001194401-mRNA-1">
    <property type="protein sequence ID" value="OFLC_0001194401-mRNA-1"/>
    <property type="gene ID" value="OFLC_0001194401"/>
</dbReference>
<dbReference type="Pfam" id="PF23674">
    <property type="entry name" value="RYYR-CCHC"/>
    <property type="match status" value="1"/>
</dbReference>
<reference evidence="3 4" key="2">
    <citation type="submission" date="2018-11" db="EMBL/GenBank/DDBJ databases">
        <authorList>
            <consortium name="Pathogen Informatics"/>
        </authorList>
    </citation>
    <scope>NUCLEOTIDE SEQUENCE [LARGE SCALE GENOMIC DNA]</scope>
</reference>
<dbReference type="Proteomes" id="UP000267606">
    <property type="component" value="Unassembled WGS sequence"/>
</dbReference>
<feature type="region of interest" description="Disordered" evidence="1">
    <location>
        <begin position="122"/>
        <end position="146"/>
    </location>
</feature>
<keyword evidence="4" id="KW-1185">Reference proteome</keyword>